<dbReference type="GO" id="GO:0003676">
    <property type="term" value="F:nucleic acid binding"/>
    <property type="evidence" value="ECO:0007669"/>
    <property type="project" value="InterPro"/>
</dbReference>
<dbReference type="Gene3D" id="3.30.420.10">
    <property type="entry name" value="Ribonuclease H-like superfamily/Ribonuclease H"/>
    <property type="match status" value="1"/>
</dbReference>
<dbReference type="Gene3D" id="3.30.70.270">
    <property type="match status" value="1"/>
</dbReference>
<gene>
    <name evidence="4" type="primary">LOC111018515</name>
</gene>
<protein>
    <submittedName>
        <fullName evidence="4">Uncharacterized protein LOC111018515</fullName>
    </submittedName>
</protein>
<dbReference type="PANTHER" id="PTHR24559">
    <property type="entry name" value="TRANSPOSON TY3-I GAG-POL POLYPROTEIN"/>
    <property type="match status" value="1"/>
</dbReference>
<evidence type="ECO:0000259" key="2">
    <source>
        <dbReference type="Pfam" id="PF13456"/>
    </source>
</evidence>
<dbReference type="InterPro" id="IPR043502">
    <property type="entry name" value="DNA/RNA_pol_sf"/>
</dbReference>
<evidence type="ECO:0000259" key="1">
    <source>
        <dbReference type="Pfam" id="PF00078"/>
    </source>
</evidence>
<dbReference type="AlphaFoldDB" id="A0A6J1D949"/>
<dbReference type="GO" id="GO:0004523">
    <property type="term" value="F:RNA-DNA hybrid ribonuclease activity"/>
    <property type="evidence" value="ECO:0007669"/>
    <property type="project" value="InterPro"/>
</dbReference>
<dbReference type="InterPro" id="IPR000477">
    <property type="entry name" value="RT_dom"/>
</dbReference>
<dbReference type="InterPro" id="IPR002156">
    <property type="entry name" value="RNaseH_domain"/>
</dbReference>
<dbReference type="GeneID" id="111018515"/>
<sequence>MAYPLPLKMKKPDMKPYDGSTDPIDHINLYEGLMELNAVGDEMKCQAFSVTLKGQARSWYGRVGKVAIETMPNTPSRFSRETVAAEGCTDLPVTIVENDNKVRKVTEFVMVDGATYQRLVNMMFNKQIGRNMEVYVNDMLVKSLMTKQHVADLTEAFSMLNHYQMKLNPTKCVFGVSSRKFLGFMVNHRVLEANPDKIKAVLEMESPKNLKQLQCLNGRIAALNRTSNNEAEYEALLAGLRLAQSMGADCLLILSDSRLIVNQVMD</sequence>
<dbReference type="OrthoDB" id="101614at2759"/>
<dbReference type="Pfam" id="PF13456">
    <property type="entry name" value="RVT_3"/>
    <property type="match status" value="1"/>
</dbReference>
<dbReference type="SUPFAM" id="SSF56672">
    <property type="entry name" value="DNA/RNA polymerases"/>
    <property type="match status" value="1"/>
</dbReference>
<dbReference type="InterPro" id="IPR036397">
    <property type="entry name" value="RNaseH_sf"/>
</dbReference>
<dbReference type="InterPro" id="IPR053134">
    <property type="entry name" value="RNA-dir_DNA_polymerase"/>
</dbReference>
<evidence type="ECO:0000313" key="3">
    <source>
        <dbReference type="Proteomes" id="UP000504603"/>
    </source>
</evidence>
<feature type="domain" description="Reverse transcriptase" evidence="1">
    <location>
        <begin position="114"/>
        <end position="185"/>
    </location>
</feature>
<reference evidence="4" key="1">
    <citation type="submission" date="2025-08" db="UniProtKB">
        <authorList>
            <consortium name="RefSeq"/>
        </authorList>
    </citation>
    <scope>IDENTIFICATION</scope>
    <source>
        <strain evidence="4">OHB3-1</strain>
    </source>
</reference>
<keyword evidence="3" id="KW-1185">Reference proteome</keyword>
<dbReference type="PANTHER" id="PTHR24559:SF444">
    <property type="entry name" value="REVERSE TRANSCRIPTASE DOMAIN-CONTAINING PROTEIN"/>
    <property type="match status" value="1"/>
</dbReference>
<dbReference type="RefSeq" id="XP_022150318.1">
    <property type="nucleotide sequence ID" value="XM_022294626.1"/>
</dbReference>
<proteinExistence type="predicted"/>
<feature type="domain" description="RNase H type-1" evidence="2">
    <location>
        <begin position="221"/>
        <end position="265"/>
    </location>
</feature>
<dbReference type="InterPro" id="IPR043128">
    <property type="entry name" value="Rev_trsase/Diguanyl_cyclase"/>
</dbReference>
<dbReference type="KEGG" id="mcha:111018515"/>
<dbReference type="Pfam" id="PF00078">
    <property type="entry name" value="RVT_1"/>
    <property type="match status" value="1"/>
</dbReference>
<name>A0A6J1D949_MOMCH</name>
<dbReference type="Proteomes" id="UP000504603">
    <property type="component" value="Unplaced"/>
</dbReference>
<accession>A0A6J1D949</accession>
<organism evidence="3 4">
    <name type="scientific">Momordica charantia</name>
    <name type="common">Bitter gourd</name>
    <name type="synonym">Balsam pear</name>
    <dbReference type="NCBI Taxonomy" id="3673"/>
    <lineage>
        <taxon>Eukaryota</taxon>
        <taxon>Viridiplantae</taxon>
        <taxon>Streptophyta</taxon>
        <taxon>Embryophyta</taxon>
        <taxon>Tracheophyta</taxon>
        <taxon>Spermatophyta</taxon>
        <taxon>Magnoliopsida</taxon>
        <taxon>eudicotyledons</taxon>
        <taxon>Gunneridae</taxon>
        <taxon>Pentapetalae</taxon>
        <taxon>rosids</taxon>
        <taxon>fabids</taxon>
        <taxon>Cucurbitales</taxon>
        <taxon>Cucurbitaceae</taxon>
        <taxon>Momordiceae</taxon>
        <taxon>Momordica</taxon>
    </lineage>
</organism>
<evidence type="ECO:0000313" key="4">
    <source>
        <dbReference type="RefSeq" id="XP_022150318.1"/>
    </source>
</evidence>